<dbReference type="EMBL" id="AY566694">
    <property type="protein sequence ID" value="AAT45001.1"/>
    <property type="molecule type" value="mRNA"/>
</dbReference>
<keyword evidence="3" id="KW-0480">Metal-thiolate cluster</keyword>
<dbReference type="PANTHER" id="PTHR48198:SF1">
    <property type="entry name" value="METALLOTHIONEIN-LIKE PROTEIN 4A-RELATED"/>
    <property type="match status" value="1"/>
</dbReference>
<comment type="similarity">
    <text evidence="1">Belongs to the metallothionein superfamily. Type 15 family.</text>
</comment>
<dbReference type="InterPro" id="IPR000316">
    <property type="entry name" value="Metallthion_15"/>
</dbReference>
<name>Q6J9F7_9LILI</name>
<evidence type="ECO:0000256" key="2">
    <source>
        <dbReference type="ARBA" id="ARBA00022723"/>
    </source>
</evidence>
<dbReference type="Pfam" id="PF02068">
    <property type="entry name" value="Metallothio_PEC"/>
    <property type="match status" value="1"/>
</dbReference>
<evidence type="ECO:0000256" key="3">
    <source>
        <dbReference type="ARBA" id="ARBA00022851"/>
    </source>
</evidence>
<evidence type="ECO:0000256" key="1">
    <source>
        <dbReference type="ARBA" id="ARBA00005802"/>
    </source>
</evidence>
<protein>
    <submittedName>
        <fullName evidence="4">Metallothionein</fullName>
    </submittedName>
</protein>
<dbReference type="PANTHER" id="PTHR48198">
    <property type="entry name" value="EC PROTEIN HOMOLOG"/>
    <property type="match status" value="1"/>
</dbReference>
<reference evidence="4" key="1">
    <citation type="journal article" date="2004" name="Physiol. Plantarum">
        <title>Towards transcript profiling of desiccation tolerance in the resurrection plant Xerophyta humilis: Construction of a 11 k cDNA set and microarray expression analysis of 424 cDNAs in response to dehydration.</title>
        <authorList>
            <person name="Collett H."/>
            <person name="Shen A."/>
            <person name="Gardner M."/>
            <person name="Farrant J.M."/>
            <person name="Denby K.J."/>
            <person name="Illing N."/>
        </authorList>
    </citation>
    <scope>NUCLEOTIDE SEQUENCE</scope>
</reference>
<dbReference type="AlphaFoldDB" id="Q6J9F7"/>
<proteinExistence type="evidence at transcript level"/>
<organism evidence="4">
    <name type="scientific">Xerophyta humilis</name>
    <dbReference type="NCBI Taxonomy" id="211604"/>
    <lineage>
        <taxon>Eukaryota</taxon>
        <taxon>Viridiplantae</taxon>
        <taxon>Streptophyta</taxon>
        <taxon>Embryophyta</taxon>
        <taxon>Tracheophyta</taxon>
        <taxon>Spermatophyta</taxon>
        <taxon>Magnoliopsida</taxon>
        <taxon>Liliopsida</taxon>
        <taxon>Pandanales</taxon>
        <taxon>Velloziaceae</taxon>
        <taxon>Xerophyta</taxon>
    </lineage>
</organism>
<evidence type="ECO:0000313" key="4">
    <source>
        <dbReference type="EMBL" id="AAT45001.1"/>
    </source>
</evidence>
<sequence>MADVKKCDETCGCPVPCSLDTACKCSVESGNAASRHATCTCGEHCSCNPCSCGKVPIGVQAGKGSCSCGSGCNCEKCSC</sequence>
<keyword evidence="2" id="KW-0479">Metal-binding</keyword>
<dbReference type="GO" id="GO:0008270">
    <property type="term" value="F:zinc ion binding"/>
    <property type="evidence" value="ECO:0007669"/>
    <property type="project" value="InterPro"/>
</dbReference>
<accession>Q6J9F7</accession>